<dbReference type="InterPro" id="IPR015813">
    <property type="entry name" value="Pyrv/PenolPyrv_kinase-like_dom"/>
</dbReference>
<dbReference type="PROSITE" id="PS00370">
    <property type="entry name" value="PEP_ENZYMES_PHOS_SITE"/>
    <property type="match status" value="1"/>
</dbReference>
<dbReference type="EC" id="2.7.9.2" evidence="5 15"/>
<dbReference type="InterPro" id="IPR018274">
    <property type="entry name" value="PEP_util_AS"/>
</dbReference>
<dbReference type="FunFam" id="3.20.20.60:FF:000010">
    <property type="entry name" value="Phosphoenolpyruvate synthase"/>
    <property type="match status" value="1"/>
</dbReference>
<dbReference type="UniPathway" id="UPA00138"/>
<dbReference type="GO" id="GO:0008986">
    <property type="term" value="F:pyruvate, water dikinase activity"/>
    <property type="evidence" value="ECO:0007669"/>
    <property type="project" value="UniProtKB-EC"/>
</dbReference>
<dbReference type="InterPro" id="IPR040442">
    <property type="entry name" value="Pyrv_kinase-like_dom_sf"/>
</dbReference>
<dbReference type="SUPFAM" id="SSF51621">
    <property type="entry name" value="Phosphoenolpyruvate/pyruvate domain"/>
    <property type="match status" value="1"/>
</dbReference>
<comment type="similarity">
    <text evidence="4 15">Belongs to the PEP-utilizing enzyme family.</text>
</comment>
<evidence type="ECO:0000256" key="9">
    <source>
        <dbReference type="ARBA" id="ARBA00022741"/>
    </source>
</evidence>
<dbReference type="NCBIfam" id="NF005057">
    <property type="entry name" value="PRK06464.1"/>
    <property type="match status" value="1"/>
</dbReference>
<evidence type="ECO:0000259" key="18">
    <source>
        <dbReference type="Pfam" id="PF02896"/>
    </source>
</evidence>
<dbReference type="EMBL" id="JMEE01000001">
    <property type="protein sequence ID" value="RWR03511.1"/>
    <property type="molecule type" value="Genomic_DNA"/>
</dbReference>
<dbReference type="Gene3D" id="3.50.30.10">
    <property type="entry name" value="Phosphohistidine domain"/>
    <property type="match status" value="1"/>
</dbReference>
<evidence type="ECO:0000256" key="10">
    <source>
        <dbReference type="ARBA" id="ARBA00022777"/>
    </source>
</evidence>
<evidence type="ECO:0000259" key="17">
    <source>
        <dbReference type="Pfam" id="PF01326"/>
    </source>
</evidence>
<dbReference type="PIRSF" id="PIRSF000854">
    <property type="entry name" value="PEP_synthase"/>
    <property type="match status" value="1"/>
</dbReference>
<keyword evidence="10 15" id="KW-0418">Kinase</keyword>
<evidence type="ECO:0000256" key="14">
    <source>
        <dbReference type="ARBA" id="ARBA00047700"/>
    </source>
</evidence>
<keyword evidence="11 15" id="KW-0067">ATP-binding</keyword>
<dbReference type="Proteomes" id="UP000288794">
    <property type="component" value="Unassembled WGS sequence"/>
</dbReference>
<comment type="function">
    <text evidence="2 15">Catalyzes the phosphorylation of pyruvate to phosphoenolpyruvate.</text>
</comment>
<feature type="domain" description="PEP-utilising enzyme C-terminal" evidence="18">
    <location>
        <begin position="483"/>
        <end position="789"/>
    </location>
</feature>
<comment type="cofactor">
    <cofactor evidence="1 15">
        <name>Mg(2+)</name>
        <dbReference type="ChEBI" id="CHEBI:18420"/>
    </cofactor>
</comment>
<dbReference type="PROSITE" id="PS00742">
    <property type="entry name" value="PEP_ENZYMES_2"/>
    <property type="match status" value="1"/>
</dbReference>
<keyword evidence="12 15" id="KW-0460">Magnesium</keyword>
<evidence type="ECO:0000256" key="6">
    <source>
        <dbReference type="ARBA" id="ARBA00021623"/>
    </source>
</evidence>
<proteinExistence type="inferred from homology"/>
<dbReference type="NCBIfam" id="TIGR01418">
    <property type="entry name" value="PEP_synth"/>
    <property type="match status" value="1"/>
</dbReference>
<dbReference type="GO" id="GO:0006094">
    <property type="term" value="P:gluconeogenesis"/>
    <property type="evidence" value="ECO:0007669"/>
    <property type="project" value="UniProtKB-UniPathway"/>
</dbReference>
<dbReference type="GO" id="GO:0005524">
    <property type="term" value="F:ATP binding"/>
    <property type="evidence" value="ECO:0007669"/>
    <property type="project" value="UniProtKB-KW"/>
</dbReference>
<gene>
    <name evidence="19" type="ORF">ED28_00560</name>
</gene>
<protein>
    <recommendedName>
        <fullName evidence="6 15">Phosphoenolpyruvate synthase</fullName>
        <shortName evidence="15">PEP synthase</shortName>
        <ecNumber evidence="5 15">2.7.9.2</ecNumber>
    </recommendedName>
    <alternativeName>
        <fullName evidence="13 15">Pyruvate, water dikinase</fullName>
    </alternativeName>
</protein>
<dbReference type="InterPro" id="IPR000121">
    <property type="entry name" value="PEP_util_C"/>
</dbReference>
<dbReference type="FunFam" id="3.50.30.10:FF:000002">
    <property type="entry name" value="Phosphoenolpyruvate synthase"/>
    <property type="match status" value="1"/>
</dbReference>
<keyword evidence="7 15" id="KW-0808">Transferase</keyword>
<comment type="pathway">
    <text evidence="3 15">Carbohydrate biosynthesis; gluconeogenesis.</text>
</comment>
<sequence length="791" mass="87217">MSNKGELPLVLWYNQLGMHDVDRVGGKNASLGEMITNLSSLGVSVPNGFATTSDAFNQFLDQSGVNQRIYDLLDKTDIDDVDELAKAGKQIRQWIVDTPFQPELEKAILEAYTQLSSDDAEASFAVRSSATAEDMPDASFAGQQETFLNVQGIDAVMVAVKHVYASLFNDRAISYRVHQGYDHRGVALSAGVQRMVRSDLASSGVMFTIDTESGFDQVVFITAALGLGEMVVQGAVNPDEFYVHKPTLAANRPAIVRRNMGSKKIRMVYADSQTHGEQVRIEDVPEQDRDRFCLTDDEVQALAHQAVEIEKHYKRPMDIEWAKDGHTGKLFIVQARPETVRSNGQVMERYSLQGTGKVVIEGRAIGHRIGAGAVKVIHDISEMNRIEKGDVLVTDMTDPDWEPIMKKASAIVTNRGGRTCHAAIIARELGIPAVVGCGDATEKLKEGHQVTVSCAEGDTGYVYDELLDFDVTSSQIEEMPTLPLKIMMNVGNPDRAFDFACLPNEGVGLARLEFIINRMIGVHPKALLEFDQQTPELQQQITGLMKGFDDPVEFYIGRLTEGIATLGAAFAPKRVIVRLSDFKSNEYANLVGGERYEPEEENPMLGFRGAGRYVSDRFRDCFALECEAVKRVRNDMGLTNVEIMVPFVRTVAQAKAVVEELERQGLKRGENGLKLIMMCEIPSNALLAEQFLEYFDGFSIGSNDMTQLALGLDRDSGVVSELFDERNDAVKALLSMAIRAAKKQGKYVGICGQGPSDHEDFAAWLMQEGIDSLSLNPDTVVQTWLSLAKIS</sequence>
<accession>A0A443IHN3</accession>
<evidence type="ECO:0000256" key="12">
    <source>
        <dbReference type="ARBA" id="ARBA00022842"/>
    </source>
</evidence>
<dbReference type="InterPro" id="IPR008279">
    <property type="entry name" value="PEP-util_enz_mobile_dom"/>
</dbReference>
<dbReference type="Pfam" id="PF00391">
    <property type="entry name" value="PEP-utilizers"/>
    <property type="match status" value="1"/>
</dbReference>
<evidence type="ECO:0000256" key="2">
    <source>
        <dbReference type="ARBA" id="ARBA00002988"/>
    </source>
</evidence>
<feature type="domain" description="Pyruvate phosphate dikinase AMP/ATP-binding" evidence="17">
    <location>
        <begin position="22"/>
        <end position="346"/>
    </location>
</feature>
<dbReference type="Gene3D" id="3.30.1490.20">
    <property type="entry name" value="ATP-grasp fold, A domain"/>
    <property type="match status" value="1"/>
</dbReference>
<evidence type="ECO:0000256" key="4">
    <source>
        <dbReference type="ARBA" id="ARBA00007837"/>
    </source>
</evidence>
<evidence type="ECO:0000256" key="13">
    <source>
        <dbReference type="ARBA" id="ARBA00033470"/>
    </source>
</evidence>
<evidence type="ECO:0000256" key="3">
    <source>
        <dbReference type="ARBA" id="ARBA00004742"/>
    </source>
</evidence>
<keyword evidence="8 15" id="KW-0479">Metal-binding</keyword>
<evidence type="ECO:0000313" key="20">
    <source>
        <dbReference type="Proteomes" id="UP000288794"/>
    </source>
</evidence>
<dbReference type="InterPro" id="IPR002192">
    <property type="entry name" value="PPDK_AMP/ATP-bd"/>
</dbReference>
<dbReference type="Gene3D" id="3.30.470.20">
    <property type="entry name" value="ATP-grasp fold, B domain"/>
    <property type="match status" value="1"/>
</dbReference>
<keyword evidence="20" id="KW-1185">Reference proteome</keyword>
<dbReference type="GO" id="GO:0046872">
    <property type="term" value="F:metal ion binding"/>
    <property type="evidence" value="ECO:0007669"/>
    <property type="project" value="UniProtKB-KW"/>
</dbReference>
<name>A0A443IHN3_9GAMM</name>
<dbReference type="FunFam" id="3.30.1490.20:FF:000010">
    <property type="entry name" value="Phosphoenolpyruvate synthase"/>
    <property type="match status" value="1"/>
</dbReference>
<dbReference type="Gene3D" id="3.20.20.60">
    <property type="entry name" value="Phosphoenolpyruvate-binding domains"/>
    <property type="match status" value="1"/>
</dbReference>
<dbReference type="InterPro" id="IPR023151">
    <property type="entry name" value="PEP_util_CS"/>
</dbReference>
<keyword evidence="19" id="KW-0670">Pyruvate</keyword>
<dbReference type="AlphaFoldDB" id="A0A443IHN3"/>
<evidence type="ECO:0000256" key="11">
    <source>
        <dbReference type="ARBA" id="ARBA00022840"/>
    </source>
</evidence>
<dbReference type="InterPro" id="IPR006319">
    <property type="entry name" value="PEP_synth"/>
</dbReference>
<organism evidence="19 20">
    <name type="scientific">[Pantoea] beijingensis</name>
    <dbReference type="NCBI Taxonomy" id="1324864"/>
    <lineage>
        <taxon>Bacteria</taxon>
        <taxon>Pseudomonadati</taxon>
        <taxon>Pseudomonadota</taxon>
        <taxon>Gammaproteobacteria</taxon>
        <taxon>Enterobacterales</taxon>
        <taxon>Erwiniaceae</taxon>
        <taxon>Erwinia</taxon>
    </lineage>
</organism>
<evidence type="ECO:0000256" key="15">
    <source>
        <dbReference type="PIRNR" id="PIRNR000854"/>
    </source>
</evidence>
<dbReference type="RefSeq" id="WP_128174273.1">
    <property type="nucleotide sequence ID" value="NZ_CP071409.1"/>
</dbReference>
<keyword evidence="9 15" id="KW-0547">Nucleotide-binding</keyword>
<dbReference type="Pfam" id="PF01326">
    <property type="entry name" value="PPDK_N"/>
    <property type="match status" value="1"/>
</dbReference>
<dbReference type="PANTHER" id="PTHR43030">
    <property type="entry name" value="PHOSPHOENOLPYRUVATE SYNTHASE"/>
    <property type="match status" value="1"/>
</dbReference>
<evidence type="ECO:0000256" key="7">
    <source>
        <dbReference type="ARBA" id="ARBA00022679"/>
    </source>
</evidence>
<dbReference type="SUPFAM" id="SSF56059">
    <property type="entry name" value="Glutathione synthetase ATP-binding domain-like"/>
    <property type="match status" value="1"/>
</dbReference>
<dbReference type="PANTHER" id="PTHR43030:SF1">
    <property type="entry name" value="PHOSPHOENOLPYRUVATE SYNTHASE"/>
    <property type="match status" value="1"/>
</dbReference>
<dbReference type="InterPro" id="IPR013815">
    <property type="entry name" value="ATP_grasp_subdomain_1"/>
</dbReference>
<comment type="catalytic activity">
    <reaction evidence="14 15">
        <text>pyruvate + ATP + H2O = phosphoenolpyruvate + AMP + phosphate + 2 H(+)</text>
        <dbReference type="Rhea" id="RHEA:11364"/>
        <dbReference type="ChEBI" id="CHEBI:15361"/>
        <dbReference type="ChEBI" id="CHEBI:15377"/>
        <dbReference type="ChEBI" id="CHEBI:15378"/>
        <dbReference type="ChEBI" id="CHEBI:30616"/>
        <dbReference type="ChEBI" id="CHEBI:43474"/>
        <dbReference type="ChEBI" id="CHEBI:58702"/>
        <dbReference type="ChEBI" id="CHEBI:456215"/>
        <dbReference type="EC" id="2.7.9.2"/>
    </reaction>
</comment>
<evidence type="ECO:0000259" key="16">
    <source>
        <dbReference type="Pfam" id="PF00391"/>
    </source>
</evidence>
<dbReference type="FunFam" id="3.30.470.20:FF:000017">
    <property type="entry name" value="Phosphoenolpyruvate synthase"/>
    <property type="match status" value="1"/>
</dbReference>
<evidence type="ECO:0000256" key="5">
    <source>
        <dbReference type="ARBA" id="ARBA00011996"/>
    </source>
</evidence>
<evidence type="ECO:0000256" key="1">
    <source>
        <dbReference type="ARBA" id="ARBA00001946"/>
    </source>
</evidence>
<reference evidence="19 20" key="1">
    <citation type="submission" date="2014-04" db="EMBL/GenBank/DDBJ databases">
        <title>Draft genome sequence of Pantoea beijingensis strain LMG 27579, an emerging pathogen to Pleurotus eryngii with potential industrial application.</title>
        <authorList>
            <person name="Xu F."/>
            <person name="Liu Y."/>
            <person name="Wang S."/>
            <person name="Yin Y."/>
            <person name="Ma Y."/>
            <person name="Zhao S."/>
            <person name="Rong C."/>
        </authorList>
    </citation>
    <scope>NUCLEOTIDE SEQUENCE [LARGE SCALE GENOMIC DNA]</scope>
    <source>
        <strain evidence="19 20">LMG 27579</strain>
    </source>
</reference>
<dbReference type="InterPro" id="IPR036637">
    <property type="entry name" value="Phosphohistidine_dom_sf"/>
</dbReference>
<dbReference type="SUPFAM" id="SSF52009">
    <property type="entry name" value="Phosphohistidine domain"/>
    <property type="match status" value="1"/>
</dbReference>
<comment type="caution">
    <text evidence="19">The sequence shown here is derived from an EMBL/GenBank/DDBJ whole genome shotgun (WGS) entry which is preliminary data.</text>
</comment>
<feature type="domain" description="PEP-utilising enzyme mobile" evidence="16">
    <location>
        <begin position="386"/>
        <end position="457"/>
    </location>
</feature>
<dbReference type="Pfam" id="PF02896">
    <property type="entry name" value="PEP-utilizers_C"/>
    <property type="match status" value="1"/>
</dbReference>
<evidence type="ECO:0000313" key="19">
    <source>
        <dbReference type="EMBL" id="RWR03511.1"/>
    </source>
</evidence>
<evidence type="ECO:0000256" key="8">
    <source>
        <dbReference type="ARBA" id="ARBA00022723"/>
    </source>
</evidence>